<dbReference type="NCBIfam" id="NF033788">
    <property type="entry name" value="HTH_metalloreg"/>
    <property type="match status" value="1"/>
</dbReference>
<dbReference type="InterPro" id="IPR001845">
    <property type="entry name" value="HTH_ArsR_DNA-bd_dom"/>
</dbReference>
<feature type="domain" description="HTH arsR-type" evidence="4">
    <location>
        <begin position="1"/>
        <end position="89"/>
    </location>
</feature>
<protein>
    <submittedName>
        <fullName evidence="5">Metalloregulator ArsR/SmtB family transcription factor</fullName>
    </submittedName>
</protein>
<accession>A0A8J8CBT8</accession>
<keyword evidence="1" id="KW-0805">Transcription regulation</keyword>
<dbReference type="Pfam" id="PF24270">
    <property type="entry name" value="HTH_Cmi2_C"/>
    <property type="match status" value="1"/>
</dbReference>
<dbReference type="PANTHER" id="PTHR33154:SF33">
    <property type="entry name" value="TRANSCRIPTIONAL REPRESSOR SDPR"/>
    <property type="match status" value="1"/>
</dbReference>
<dbReference type="SUPFAM" id="SSF46785">
    <property type="entry name" value="Winged helix' DNA-binding domain"/>
    <property type="match status" value="1"/>
</dbReference>
<dbReference type="PANTHER" id="PTHR33154">
    <property type="entry name" value="TRANSCRIPTIONAL REGULATOR, ARSR FAMILY"/>
    <property type="match status" value="1"/>
</dbReference>
<dbReference type="AlphaFoldDB" id="A0A8J8CBT8"/>
<dbReference type="InterPro" id="IPR011991">
    <property type="entry name" value="ArsR-like_HTH"/>
</dbReference>
<name>A0A8J8CBT8_9EURY</name>
<dbReference type="CDD" id="cd00090">
    <property type="entry name" value="HTH_ARSR"/>
    <property type="match status" value="1"/>
</dbReference>
<organism evidence="5 6">
    <name type="scientific">Haloarcula salinisoli</name>
    <dbReference type="NCBI Taxonomy" id="2487746"/>
    <lineage>
        <taxon>Archaea</taxon>
        <taxon>Methanobacteriati</taxon>
        <taxon>Methanobacteriota</taxon>
        <taxon>Stenosarchaea group</taxon>
        <taxon>Halobacteria</taxon>
        <taxon>Halobacteriales</taxon>
        <taxon>Haloarculaceae</taxon>
        <taxon>Haloarcula</taxon>
    </lineage>
</organism>
<gene>
    <name evidence="5" type="ORF">EGD98_14310</name>
</gene>
<dbReference type="Proteomes" id="UP000783863">
    <property type="component" value="Unassembled WGS sequence"/>
</dbReference>
<dbReference type="PROSITE" id="PS50987">
    <property type="entry name" value="HTH_ARSR_2"/>
    <property type="match status" value="1"/>
</dbReference>
<dbReference type="FunFam" id="1.10.10.10:FF:000591">
    <property type="entry name" value="Archaeal heat shock regulator, ArsR family"/>
    <property type="match status" value="1"/>
</dbReference>
<evidence type="ECO:0000256" key="2">
    <source>
        <dbReference type="ARBA" id="ARBA00023125"/>
    </source>
</evidence>
<comment type="caution">
    <text evidence="5">The sequence shown here is derived from an EMBL/GenBank/DDBJ whole genome shotgun (WGS) entry which is preliminary data.</text>
</comment>
<proteinExistence type="predicted"/>
<sequence>MDSAELLDLLGNANRRRILRLLAHKPCYVTEISEYLGVSPKAVIDHLKKLEGAGLVESRTDDQRRKYFSISRNLRLEVRVSPYEFGTKSAYPTSAGLDISTCRHLSIEVEDEDGGDLRDLARQLSRLEQLENELSLAQRWVQGRVTDVRDRFDEAIENGEGRLYAELVSALTQGPLSVQSLSREVEAPPELVEKALGRLAEEDVVERTDEGWQLR</sequence>
<keyword evidence="6" id="KW-1185">Reference proteome</keyword>
<dbReference type="InterPro" id="IPR036390">
    <property type="entry name" value="WH_DNA-bd_sf"/>
</dbReference>
<dbReference type="RefSeq" id="WP_220589039.1">
    <property type="nucleotide sequence ID" value="NZ_RKLQ01000002.1"/>
</dbReference>
<evidence type="ECO:0000259" key="4">
    <source>
        <dbReference type="PROSITE" id="PS50987"/>
    </source>
</evidence>
<dbReference type="InterPro" id="IPR051081">
    <property type="entry name" value="HTH_MetalResp_TranReg"/>
</dbReference>
<dbReference type="Gene3D" id="1.10.10.10">
    <property type="entry name" value="Winged helix-like DNA-binding domain superfamily/Winged helix DNA-binding domain"/>
    <property type="match status" value="1"/>
</dbReference>
<dbReference type="InterPro" id="IPR036388">
    <property type="entry name" value="WH-like_DNA-bd_sf"/>
</dbReference>
<reference evidence="5" key="1">
    <citation type="submission" date="2021-06" db="EMBL/GenBank/DDBJ databases">
        <title>Halomicroarcula sp. F24A a new haloarchaeum isolated from saline soil.</title>
        <authorList>
            <person name="Duran-Viseras A."/>
            <person name="Sanchez-Porro C."/>
            <person name="Ventosa A."/>
        </authorList>
    </citation>
    <scope>NUCLEOTIDE SEQUENCE</scope>
    <source>
        <strain evidence="5">F24A</strain>
    </source>
</reference>
<dbReference type="EMBL" id="RKLQ01000002">
    <property type="protein sequence ID" value="MBX0304843.1"/>
    <property type="molecule type" value="Genomic_DNA"/>
</dbReference>
<evidence type="ECO:0000313" key="6">
    <source>
        <dbReference type="Proteomes" id="UP000783863"/>
    </source>
</evidence>
<dbReference type="SMART" id="SM00418">
    <property type="entry name" value="HTH_ARSR"/>
    <property type="match status" value="1"/>
</dbReference>
<evidence type="ECO:0000256" key="1">
    <source>
        <dbReference type="ARBA" id="ARBA00023015"/>
    </source>
</evidence>
<evidence type="ECO:0000313" key="5">
    <source>
        <dbReference type="EMBL" id="MBX0304843.1"/>
    </source>
</evidence>
<keyword evidence="3" id="KW-0804">Transcription</keyword>
<keyword evidence="2" id="KW-0238">DNA-binding</keyword>
<evidence type="ECO:0000256" key="3">
    <source>
        <dbReference type="ARBA" id="ARBA00023163"/>
    </source>
</evidence>
<dbReference type="GO" id="GO:0003677">
    <property type="term" value="F:DNA binding"/>
    <property type="evidence" value="ECO:0007669"/>
    <property type="project" value="UniProtKB-KW"/>
</dbReference>
<dbReference type="GO" id="GO:0003700">
    <property type="term" value="F:DNA-binding transcription factor activity"/>
    <property type="evidence" value="ECO:0007669"/>
    <property type="project" value="InterPro"/>
</dbReference>
<dbReference type="InterPro" id="IPR056346">
    <property type="entry name" value="HTH_Cmi2_C"/>
</dbReference>
<dbReference type="Pfam" id="PF01022">
    <property type="entry name" value="HTH_5"/>
    <property type="match status" value="1"/>
</dbReference>